<feature type="transmembrane region" description="Helical" evidence="6">
    <location>
        <begin position="432"/>
        <end position="452"/>
    </location>
</feature>
<keyword evidence="3 6" id="KW-0812">Transmembrane</keyword>
<comment type="subcellular location">
    <subcellularLocation>
        <location evidence="1">Cell membrane</location>
        <topology evidence="1">Multi-pass membrane protein</topology>
    </subcellularLocation>
</comment>
<dbReference type="InterPro" id="IPR050367">
    <property type="entry name" value="APC_superfamily"/>
</dbReference>
<feature type="transmembrane region" description="Helical" evidence="6">
    <location>
        <begin position="367"/>
        <end position="387"/>
    </location>
</feature>
<feature type="transmembrane region" description="Helical" evidence="6">
    <location>
        <begin position="91"/>
        <end position="114"/>
    </location>
</feature>
<comment type="caution">
    <text evidence="7">The sequence shown here is derived from an EMBL/GenBank/DDBJ whole genome shotgun (WGS) entry which is preliminary data.</text>
</comment>
<dbReference type="PANTHER" id="PTHR42770">
    <property type="entry name" value="AMINO ACID TRANSPORTER-RELATED"/>
    <property type="match status" value="1"/>
</dbReference>
<keyword evidence="2" id="KW-1003">Cell membrane</keyword>
<dbReference type="Proteomes" id="UP000703315">
    <property type="component" value="Unassembled WGS sequence"/>
</dbReference>
<sequence length="488" mass="52621">MTKQQGQQVSLAKTLSNKDVLALGFGAMIGFGWVVLTKGWLLDAGPGGAALAFLVGGVIMAFVGLVYAELTSAMPRAGGAHNFILRARGPHGAFIGSWGFIGGYVTIIAFEAVAVPNTIEYIWPNINHLPLWTIAGFEVHLTWALIGVLTAVVLTWINIRGTKIAGMVQTFVVLFLLLVGVMLLTGVFTGGEAANLEPVFTPGVGGFFAVMIAVPFLFVGFDVIPQSAEEANVPPRQVGRLVVISVVMATLWYILVIFSTALGLAGDQLENSHLATADAVFNMFNSQAAANILIAGGLAGILTTWNSLLIGASRMIYALSRTGMLPAWLSKLHPTYKTPVNALVLLGVVSAVAPFFGTAMLDWLVESGSPMIVITYLLVSVSFLILRRREPNMSRPLRVGGAGRGGEIIGWFAVILTIALLGQYLPGMPAQLGWQPWVIFLGWWLAGAFFYYRLPRGIRAGEDVEERLMRAVEERERQRITSARVEKH</sequence>
<name>A0A921FM19_9MICC</name>
<reference evidence="7" key="1">
    <citation type="journal article" date="2021" name="PeerJ">
        <title>Extensive microbial diversity within the chicken gut microbiome revealed by metagenomics and culture.</title>
        <authorList>
            <person name="Gilroy R."/>
            <person name="Ravi A."/>
            <person name="Getino M."/>
            <person name="Pursley I."/>
            <person name="Horton D.L."/>
            <person name="Alikhan N.F."/>
            <person name="Baker D."/>
            <person name="Gharbi K."/>
            <person name="Hall N."/>
            <person name="Watson M."/>
            <person name="Adriaenssens E.M."/>
            <person name="Foster-Nyarko E."/>
            <person name="Jarju S."/>
            <person name="Secka A."/>
            <person name="Antonio M."/>
            <person name="Oren A."/>
            <person name="Chaudhuri R.R."/>
            <person name="La Ragione R."/>
            <person name="Hildebrand F."/>
            <person name="Pallen M.J."/>
        </authorList>
    </citation>
    <scope>NUCLEOTIDE SEQUENCE</scope>
    <source>
        <strain evidence="7">ChiHjej13B12-14962</strain>
    </source>
</reference>
<evidence type="ECO:0000256" key="4">
    <source>
        <dbReference type="ARBA" id="ARBA00022989"/>
    </source>
</evidence>
<feature type="transmembrane region" description="Helical" evidence="6">
    <location>
        <begin position="200"/>
        <end position="221"/>
    </location>
</feature>
<organism evidence="7 8">
    <name type="scientific">Enteractinococcus helveticum</name>
    <dbReference type="NCBI Taxonomy" id="1837282"/>
    <lineage>
        <taxon>Bacteria</taxon>
        <taxon>Bacillati</taxon>
        <taxon>Actinomycetota</taxon>
        <taxon>Actinomycetes</taxon>
        <taxon>Micrococcales</taxon>
        <taxon>Micrococcaceae</taxon>
    </lineage>
</organism>
<feature type="transmembrane region" description="Helical" evidence="6">
    <location>
        <begin position="48"/>
        <end position="70"/>
    </location>
</feature>
<gene>
    <name evidence="7" type="ORF">K8V32_01300</name>
</gene>
<evidence type="ECO:0000256" key="6">
    <source>
        <dbReference type="SAM" id="Phobius"/>
    </source>
</evidence>
<dbReference type="InterPro" id="IPR002293">
    <property type="entry name" value="AA/rel_permease1"/>
</dbReference>
<proteinExistence type="predicted"/>
<feature type="transmembrane region" description="Helical" evidence="6">
    <location>
        <begin position="20"/>
        <end position="42"/>
    </location>
</feature>
<evidence type="ECO:0000313" key="7">
    <source>
        <dbReference type="EMBL" id="HJF13427.1"/>
    </source>
</evidence>
<evidence type="ECO:0000313" key="8">
    <source>
        <dbReference type="Proteomes" id="UP000703315"/>
    </source>
</evidence>
<dbReference type="PANTHER" id="PTHR42770:SF7">
    <property type="entry name" value="MEMBRANE PROTEIN"/>
    <property type="match status" value="1"/>
</dbReference>
<reference evidence="7" key="2">
    <citation type="submission" date="2021-09" db="EMBL/GenBank/DDBJ databases">
        <authorList>
            <person name="Gilroy R."/>
        </authorList>
    </citation>
    <scope>NUCLEOTIDE SEQUENCE</scope>
    <source>
        <strain evidence="7">ChiHjej13B12-14962</strain>
    </source>
</reference>
<dbReference type="GO" id="GO:0005886">
    <property type="term" value="C:plasma membrane"/>
    <property type="evidence" value="ECO:0007669"/>
    <property type="project" value="UniProtKB-SubCell"/>
</dbReference>
<evidence type="ECO:0000256" key="5">
    <source>
        <dbReference type="ARBA" id="ARBA00023136"/>
    </source>
</evidence>
<dbReference type="GO" id="GO:0022857">
    <property type="term" value="F:transmembrane transporter activity"/>
    <property type="evidence" value="ECO:0007669"/>
    <property type="project" value="InterPro"/>
</dbReference>
<feature type="transmembrane region" description="Helical" evidence="6">
    <location>
        <begin position="292"/>
        <end position="319"/>
    </location>
</feature>
<protein>
    <submittedName>
        <fullName evidence="7">APC family permease</fullName>
    </submittedName>
</protein>
<dbReference type="PIRSF" id="PIRSF006060">
    <property type="entry name" value="AA_transporter"/>
    <property type="match status" value="1"/>
</dbReference>
<keyword evidence="5 6" id="KW-0472">Membrane</keyword>
<feature type="transmembrane region" description="Helical" evidence="6">
    <location>
        <begin position="241"/>
        <end position="265"/>
    </location>
</feature>
<feature type="transmembrane region" description="Helical" evidence="6">
    <location>
        <begin position="164"/>
        <end position="188"/>
    </location>
</feature>
<evidence type="ECO:0000256" key="3">
    <source>
        <dbReference type="ARBA" id="ARBA00022692"/>
    </source>
</evidence>
<dbReference type="Gene3D" id="1.20.1740.10">
    <property type="entry name" value="Amino acid/polyamine transporter I"/>
    <property type="match status" value="1"/>
</dbReference>
<evidence type="ECO:0000256" key="1">
    <source>
        <dbReference type="ARBA" id="ARBA00004651"/>
    </source>
</evidence>
<evidence type="ECO:0000256" key="2">
    <source>
        <dbReference type="ARBA" id="ARBA00022475"/>
    </source>
</evidence>
<feature type="transmembrane region" description="Helical" evidence="6">
    <location>
        <begin position="134"/>
        <end position="157"/>
    </location>
</feature>
<dbReference type="AlphaFoldDB" id="A0A921FM19"/>
<dbReference type="EMBL" id="DYXC01000023">
    <property type="protein sequence ID" value="HJF13427.1"/>
    <property type="molecule type" value="Genomic_DNA"/>
</dbReference>
<feature type="transmembrane region" description="Helical" evidence="6">
    <location>
        <begin position="408"/>
        <end position="426"/>
    </location>
</feature>
<dbReference type="Pfam" id="PF13520">
    <property type="entry name" value="AA_permease_2"/>
    <property type="match status" value="1"/>
</dbReference>
<feature type="transmembrane region" description="Helical" evidence="6">
    <location>
        <begin position="340"/>
        <end position="361"/>
    </location>
</feature>
<keyword evidence="4 6" id="KW-1133">Transmembrane helix</keyword>
<accession>A0A921FM19</accession>